<dbReference type="AlphaFoldDB" id="A0A9E7GP07"/>
<organism evidence="2 3">
    <name type="scientific">Musa troglodytarum</name>
    <name type="common">fe'i banana</name>
    <dbReference type="NCBI Taxonomy" id="320322"/>
    <lineage>
        <taxon>Eukaryota</taxon>
        <taxon>Viridiplantae</taxon>
        <taxon>Streptophyta</taxon>
        <taxon>Embryophyta</taxon>
        <taxon>Tracheophyta</taxon>
        <taxon>Spermatophyta</taxon>
        <taxon>Magnoliopsida</taxon>
        <taxon>Liliopsida</taxon>
        <taxon>Zingiberales</taxon>
        <taxon>Musaceae</taxon>
        <taxon>Musa</taxon>
    </lineage>
</organism>
<dbReference type="EMBL" id="CP097509">
    <property type="protein sequence ID" value="URE18826.1"/>
    <property type="molecule type" value="Genomic_DNA"/>
</dbReference>
<accession>A0A9E7GP07</accession>
<gene>
    <name evidence="2" type="ORF">MUK42_34105</name>
</gene>
<feature type="region of interest" description="Disordered" evidence="1">
    <location>
        <begin position="49"/>
        <end position="73"/>
    </location>
</feature>
<proteinExistence type="predicted"/>
<reference evidence="2" key="1">
    <citation type="submission" date="2022-05" db="EMBL/GenBank/DDBJ databases">
        <title>The Musa troglodytarum L. genome provides insights into the mechanism of non-climacteric behaviour and enrichment of carotenoids.</title>
        <authorList>
            <person name="Wang J."/>
        </authorList>
    </citation>
    <scope>NUCLEOTIDE SEQUENCE</scope>
    <source>
        <tissue evidence="2">Leaf</tissue>
    </source>
</reference>
<evidence type="ECO:0000313" key="3">
    <source>
        <dbReference type="Proteomes" id="UP001055439"/>
    </source>
</evidence>
<protein>
    <submittedName>
        <fullName evidence="2">Uncharacterized protein</fullName>
    </submittedName>
</protein>
<evidence type="ECO:0000313" key="2">
    <source>
        <dbReference type="EMBL" id="URE18826.1"/>
    </source>
</evidence>
<keyword evidence="3" id="KW-1185">Reference proteome</keyword>
<evidence type="ECO:0000256" key="1">
    <source>
        <dbReference type="SAM" id="MobiDB-lite"/>
    </source>
</evidence>
<dbReference type="Proteomes" id="UP001055439">
    <property type="component" value="Chromosome 7"/>
</dbReference>
<sequence length="146" mass="16130">MGCLLPLLVAPFASRALQGRKARVLGSTTRRVPTLKRLSLVRLSSLSGSDPANHAARLSTKSRRSSFPKVDPGSSATVRHRLLQAGVEARGAVPSPTRLLCRTRRRELVCYAMRVDLLPRTTTSWTPWSSWGAFKSSRARWNTLCC</sequence>
<name>A0A9E7GP07_9LILI</name>